<evidence type="ECO:0000313" key="1">
    <source>
        <dbReference type="EMBL" id="AYG94690.1"/>
    </source>
</evidence>
<dbReference type="PANTHER" id="PTHR39217">
    <property type="match status" value="1"/>
</dbReference>
<gene>
    <name evidence="1" type="ORF">D8I30_05460</name>
</gene>
<dbReference type="Proteomes" id="UP000276984">
    <property type="component" value="Chromosome"/>
</dbReference>
<keyword evidence="2" id="KW-1185">Reference proteome</keyword>
<dbReference type="RefSeq" id="WP_121481840.1">
    <property type="nucleotide sequence ID" value="NZ_CP032707.1"/>
</dbReference>
<proteinExistence type="predicted"/>
<dbReference type="InterPro" id="IPR013815">
    <property type="entry name" value="ATP_grasp_subdomain_1"/>
</dbReference>
<organism evidence="1 2">
    <name type="scientific">Brevundimonas naejangsanensis</name>
    <dbReference type="NCBI Taxonomy" id="588932"/>
    <lineage>
        <taxon>Bacteria</taxon>
        <taxon>Pseudomonadati</taxon>
        <taxon>Pseudomonadota</taxon>
        <taxon>Alphaproteobacteria</taxon>
        <taxon>Caulobacterales</taxon>
        <taxon>Caulobacteraceae</taxon>
        <taxon>Brevundimonas</taxon>
    </lineage>
</organism>
<evidence type="ECO:0000313" key="2">
    <source>
        <dbReference type="Proteomes" id="UP000276984"/>
    </source>
</evidence>
<dbReference type="PANTHER" id="PTHR39217:SF1">
    <property type="entry name" value="GLUTATHIONE SYNTHETASE"/>
    <property type="match status" value="1"/>
</dbReference>
<dbReference type="GO" id="GO:0005524">
    <property type="term" value="F:ATP binding"/>
    <property type="evidence" value="ECO:0007669"/>
    <property type="project" value="InterPro"/>
</dbReference>
<dbReference type="Gene3D" id="3.30.470.20">
    <property type="entry name" value="ATP-grasp fold, B domain"/>
    <property type="match status" value="1"/>
</dbReference>
<dbReference type="InterPro" id="IPR053191">
    <property type="entry name" value="DcsG_Biosynth_Enzyme"/>
</dbReference>
<reference evidence="1 2" key="1">
    <citation type="submission" date="2018-10" db="EMBL/GenBank/DDBJ databases">
        <title>Complete genome sequence of Brevundimonas naejangsanensis BRV3.</title>
        <authorList>
            <person name="Berrios L."/>
            <person name="Ely B."/>
        </authorList>
    </citation>
    <scope>NUCLEOTIDE SEQUENCE [LARGE SCALE GENOMIC DNA]</scope>
    <source>
        <strain evidence="1 2">BRV3</strain>
    </source>
</reference>
<protein>
    <submittedName>
        <fullName evidence="1">Transporter</fullName>
    </submittedName>
</protein>
<dbReference type="EMBL" id="CP032707">
    <property type="protein sequence ID" value="AYG94690.1"/>
    <property type="molecule type" value="Genomic_DNA"/>
</dbReference>
<sequence length="296" mass="32004">MTDVAVLTPDPADPTYSTLWPGVLDKLSEALATAGVTARPTPWTDHVENARALAHFPLVLPLLAWGYHRDHDRWLQACATWAEAEAPLANPAETLRWNSDKRYLARLAEKGVAIPPTIFADHVDAGVVEAAFAATGAEALIVKPTVSGGAWRTLRVAAGDLLDEALADAPVGGTMIQPYLKAIETEGETSLLFFGGELSHVVNKRPGPAGEFRIQTQFGGRYQALDTAPQGALDLAERTLAAIDEDLLYARIDMTRDDKGDWVLMEAELIEPDFYLAAAPQAGARFGQAVRARLER</sequence>
<name>A0A494RJJ4_9CAUL</name>
<dbReference type="OrthoDB" id="3373978at2"/>
<dbReference type="Gene3D" id="3.40.50.20">
    <property type="match status" value="1"/>
</dbReference>
<dbReference type="Gene3D" id="3.30.1490.20">
    <property type="entry name" value="ATP-grasp fold, A domain"/>
    <property type="match status" value="1"/>
</dbReference>
<dbReference type="SUPFAM" id="SSF56059">
    <property type="entry name" value="Glutathione synthetase ATP-binding domain-like"/>
    <property type="match status" value="1"/>
</dbReference>
<accession>A0A494RJJ4</accession>
<dbReference type="AlphaFoldDB" id="A0A494RJJ4"/>